<evidence type="ECO:0000313" key="3">
    <source>
        <dbReference type="Proteomes" id="UP000031011"/>
    </source>
</evidence>
<dbReference type="PANTHER" id="PTHR40078">
    <property type="entry name" value="INTEGRAL MEMBRANE PROTEIN-RELATED"/>
    <property type="match status" value="1"/>
</dbReference>
<dbReference type="Proteomes" id="UP000031011">
    <property type="component" value="Unassembled WGS sequence"/>
</dbReference>
<dbReference type="AlphaFoldDB" id="A0A837DZC7"/>
<organism evidence="2 3">
    <name type="scientific">Ligilactobacillus ruminis DPC 6832</name>
    <dbReference type="NCBI Taxonomy" id="1402208"/>
    <lineage>
        <taxon>Bacteria</taxon>
        <taxon>Bacillati</taxon>
        <taxon>Bacillota</taxon>
        <taxon>Bacilli</taxon>
        <taxon>Lactobacillales</taxon>
        <taxon>Lactobacillaceae</taxon>
        <taxon>Ligilactobacillus</taxon>
    </lineage>
</organism>
<feature type="transmembrane region" description="Helical" evidence="1">
    <location>
        <begin position="115"/>
        <end position="137"/>
    </location>
</feature>
<feature type="transmembrane region" description="Helical" evidence="1">
    <location>
        <begin position="191"/>
        <end position="210"/>
    </location>
</feature>
<dbReference type="EMBL" id="AWYA01000027">
    <property type="protein sequence ID" value="KIC05483.1"/>
    <property type="molecule type" value="Genomic_DNA"/>
</dbReference>
<gene>
    <name evidence="2" type="ORF">LRN_0417</name>
</gene>
<comment type="caution">
    <text evidence="2">The sequence shown here is derived from an EMBL/GenBank/DDBJ whole genome shotgun (WGS) entry which is preliminary data.</text>
</comment>
<name>A0A837DZC7_9LACO</name>
<feature type="transmembrane region" description="Helical" evidence="1">
    <location>
        <begin position="82"/>
        <end position="103"/>
    </location>
</feature>
<keyword evidence="1" id="KW-0472">Membrane</keyword>
<dbReference type="Pfam" id="PF19700">
    <property type="entry name" value="DUF6198"/>
    <property type="match status" value="1"/>
</dbReference>
<evidence type="ECO:0008006" key="4">
    <source>
        <dbReference type="Google" id="ProtNLM"/>
    </source>
</evidence>
<feature type="transmembrane region" description="Helical" evidence="1">
    <location>
        <begin position="216"/>
        <end position="235"/>
    </location>
</feature>
<evidence type="ECO:0000256" key="1">
    <source>
        <dbReference type="SAM" id="Phobius"/>
    </source>
</evidence>
<keyword evidence="1" id="KW-1133">Transmembrane helix</keyword>
<protein>
    <recommendedName>
        <fullName evidence="4">Sugar specific permease</fullName>
    </recommendedName>
</protein>
<dbReference type="InterPro" id="IPR038750">
    <property type="entry name" value="YczE/YyaS-like"/>
</dbReference>
<proteinExistence type="predicted"/>
<feature type="transmembrane region" description="Helical" evidence="1">
    <location>
        <begin position="143"/>
        <end position="163"/>
    </location>
</feature>
<sequence>MLNNFLRMRLEFCDIIDRVSKWEEGFFVQATQNKELSNVRLLIYFIVSLMFNCLGNALTVALNLGSALWTAAAVNISDVTPVSLSMMLFIFGVLIIITNVILLNKIDVKRIIGNFIFMVPFSTLVGAFSPLLINVGITSLPLFLRIVLDCMGVVFISVAISIYQRINWMLHPADDLMQIVRFKFFKGNSSLAQLVVFMPPIIAIIVSYALTHQIYAINIGTVFALLFQGGLVGVFDKIVFPDLKHRNLE</sequence>
<feature type="transmembrane region" description="Helical" evidence="1">
    <location>
        <begin position="41"/>
        <end position="62"/>
    </location>
</feature>
<keyword evidence="1" id="KW-0812">Transmembrane</keyword>
<reference evidence="2 3" key="1">
    <citation type="journal article" date="2015" name="BMC Microbiol.">
        <title>Lactobacillus ruminis strains cluster according to their mammalian gut source.</title>
        <authorList>
            <person name="O' Donnell M.M."/>
            <person name="Harris H.M."/>
            <person name="Lynch D.B."/>
            <person name="Ross R.P."/>
            <person name="O'Toole P.W."/>
        </authorList>
    </citation>
    <scope>NUCLEOTIDE SEQUENCE [LARGE SCALE GENOMIC DNA]</scope>
    <source>
        <strain evidence="2 3">DPC 6832</strain>
    </source>
</reference>
<accession>A0A837DZC7</accession>
<evidence type="ECO:0000313" key="2">
    <source>
        <dbReference type="EMBL" id="KIC05483.1"/>
    </source>
</evidence>
<dbReference type="PANTHER" id="PTHR40078:SF1">
    <property type="entry name" value="INTEGRAL MEMBRANE PROTEIN"/>
    <property type="match status" value="1"/>
</dbReference>